<feature type="transmembrane region" description="Helical" evidence="4">
    <location>
        <begin position="118"/>
        <end position="142"/>
    </location>
</feature>
<evidence type="ECO:0000256" key="3">
    <source>
        <dbReference type="PROSITE-ProRule" id="PRU00284"/>
    </source>
</evidence>
<gene>
    <name evidence="6" type="ORF">O0R41_06070</name>
</gene>
<evidence type="ECO:0000256" key="2">
    <source>
        <dbReference type="ARBA" id="ARBA00029447"/>
    </source>
</evidence>
<dbReference type="EMBL" id="JAPTHD010000001">
    <property type="protein sequence ID" value="MDV5823164.1"/>
    <property type="molecule type" value="Genomic_DNA"/>
</dbReference>
<evidence type="ECO:0000256" key="1">
    <source>
        <dbReference type="ARBA" id="ARBA00023224"/>
    </source>
</evidence>
<dbReference type="SMART" id="SM00283">
    <property type="entry name" value="MA"/>
    <property type="match status" value="1"/>
</dbReference>
<evidence type="ECO:0000313" key="7">
    <source>
        <dbReference type="Proteomes" id="UP001185984"/>
    </source>
</evidence>
<dbReference type="PRINTS" id="PR00260">
    <property type="entry name" value="CHEMTRNSDUCR"/>
</dbReference>
<keyword evidence="4" id="KW-1133">Transmembrane helix</keyword>
<feature type="transmembrane region" description="Helical" evidence="4">
    <location>
        <begin position="12"/>
        <end position="36"/>
    </location>
</feature>
<feature type="transmembrane region" description="Helical" evidence="4">
    <location>
        <begin position="94"/>
        <end position="111"/>
    </location>
</feature>
<comment type="similarity">
    <text evidence="2">Belongs to the methyl-accepting chemotaxis (MCP) protein family.</text>
</comment>
<accession>A0ABU3ZUG4</accession>
<feature type="transmembrane region" description="Helical" evidence="4">
    <location>
        <begin position="148"/>
        <end position="167"/>
    </location>
</feature>
<feature type="domain" description="Methyl-accepting transducer" evidence="5">
    <location>
        <begin position="247"/>
        <end position="483"/>
    </location>
</feature>
<proteinExistence type="inferred from homology"/>
<dbReference type="PROSITE" id="PS50111">
    <property type="entry name" value="CHEMOTAXIS_TRANSDUC_2"/>
    <property type="match status" value="1"/>
</dbReference>
<comment type="caution">
    <text evidence="6">The sequence shown here is derived from an EMBL/GenBank/DDBJ whole genome shotgun (WGS) entry which is preliminary data.</text>
</comment>
<evidence type="ECO:0000259" key="5">
    <source>
        <dbReference type="PROSITE" id="PS50111"/>
    </source>
</evidence>
<dbReference type="PANTHER" id="PTHR32089">
    <property type="entry name" value="METHYL-ACCEPTING CHEMOTAXIS PROTEIN MCPB"/>
    <property type="match status" value="1"/>
</dbReference>
<keyword evidence="7" id="KW-1185">Reference proteome</keyword>
<dbReference type="PANTHER" id="PTHR32089:SF112">
    <property type="entry name" value="LYSOZYME-LIKE PROTEIN-RELATED"/>
    <property type="match status" value="1"/>
</dbReference>
<dbReference type="InterPro" id="IPR004090">
    <property type="entry name" value="Chemotax_Me-accpt_rcpt"/>
</dbReference>
<dbReference type="Gene3D" id="1.10.287.950">
    <property type="entry name" value="Methyl-accepting chemotaxis protein"/>
    <property type="match status" value="1"/>
</dbReference>
<reference evidence="7" key="1">
    <citation type="journal article" date="2022" name="J Environ Chem Eng">
        <title>Biodegradation of petroleum oil using a constructed nonpathogenic and heavy metal-tolerant bacterial consortium isolated from marine sponges.</title>
        <authorList>
            <person name="Dechsakulwatana C."/>
            <person name="Rungsihiranrut A."/>
            <person name="Muangchinda C."/>
            <person name="Ningthoujam R."/>
            <person name="Klankeo P."/>
            <person name="Pinyakong O."/>
        </authorList>
    </citation>
    <scope>NUCLEOTIDE SEQUENCE [LARGE SCALE GENOMIC DNA]</scope>
    <source>
        <strain evidence="7">MO2-4</strain>
    </source>
</reference>
<keyword evidence="4" id="KW-0472">Membrane</keyword>
<protein>
    <submittedName>
        <fullName evidence="6">Methyl-accepting chemotaxis protein</fullName>
    </submittedName>
</protein>
<evidence type="ECO:0000313" key="6">
    <source>
        <dbReference type="EMBL" id="MDV5823164.1"/>
    </source>
</evidence>
<keyword evidence="4" id="KW-0812">Transmembrane</keyword>
<dbReference type="Pfam" id="PF00015">
    <property type="entry name" value="MCPsignal"/>
    <property type="match status" value="1"/>
</dbReference>
<evidence type="ECO:0000256" key="4">
    <source>
        <dbReference type="SAM" id="Phobius"/>
    </source>
</evidence>
<name>A0ABU3ZUG4_9SPHN</name>
<keyword evidence="1 3" id="KW-0807">Transducer</keyword>
<sequence length="510" mass="53142">MSGINSLARLRLRGLQILLLSSWLWSGALGLLSVALGLTDGGQVLLLSALVNILPTIMALRHRQDLSVRLMVSTLAAVQPALGVFLLSDHRWQMDAHMFFFVALAGLALLYDWRPILLAAGLTALHHLLLNIVAPGWVFLGGSDIQRVGVHALAVVLQGAVLCYLAVRLRALLLALDGHVHGAAQLAEAAEAGREAAERAMTASRDAALREDAMRAEREQERARLASERRAETLALVQAFRQSIADVVAAVSGATGELEGSARALNDLARRASAGTEETVAAAEQSSSRAAELASRIEQLSESITAIASAASQQATLGGAAQRVSGAGHQAMRDMESRTASITSFADSITQIAARTNLLALNATIEAARAGEVGRGFAVVAQEVKQLAGQAASATGEIQSLATSAQQGAGVAQHALSDVTSAVEQLAAAAGEIQRAVDDQRNATSAIGQSARDTAQGVTRMAAQVEQAADMARSTESLSDRVSSAASGLSRTARALQRATDQFVAQLEAA</sequence>
<dbReference type="Proteomes" id="UP001185984">
    <property type="component" value="Unassembled WGS sequence"/>
</dbReference>
<feature type="transmembrane region" description="Helical" evidence="4">
    <location>
        <begin position="42"/>
        <end position="60"/>
    </location>
</feature>
<dbReference type="SUPFAM" id="SSF58104">
    <property type="entry name" value="Methyl-accepting chemotaxis protein (MCP) signaling domain"/>
    <property type="match status" value="1"/>
</dbReference>
<dbReference type="InterPro" id="IPR004089">
    <property type="entry name" value="MCPsignal_dom"/>
</dbReference>
<dbReference type="RefSeq" id="WP_317516170.1">
    <property type="nucleotide sequence ID" value="NZ_JAPTHD010000001.1"/>
</dbReference>
<organism evidence="6 7">
    <name type="scientific">Sphingobium naphthae</name>
    <dbReference type="NCBI Taxonomy" id="1886786"/>
    <lineage>
        <taxon>Bacteria</taxon>
        <taxon>Pseudomonadati</taxon>
        <taxon>Pseudomonadota</taxon>
        <taxon>Alphaproteobacteria</taxon>
        <taxon>Sphingomonadales</taxon>
        <taxon>Sphingomonadaceae</taxon>
        <taxon>Sphingobium</taxon>
    </lineage>
</organism>
<feature type="transmembrane region" description="Helical" evidence="4">
    <location>
        <begin position="67"/>
        <end position="88"/>
    </location>
</feature>